<reference evidence="3" key="1">
    <citation type="journal article" date="2019" name="Int. J. Syst. Evol. Microbiol.">
        <title>The Global Catalogue of Microorganisms (GCM) 10K type strain sequencing project: providing services to taxonomists for standard genome sequencing and annotation.</title>
        <authorList>
            <consortium name="The Broad Institute Genomics Platform"/>
            <consortium name="The Broad Institute Genome Sequencing Center for Infectious Disease"/>
            <person name="Wu L."/>
            <person name="Ma J."/>
        </authorList>
    </citation>
    <scope>NUCLEOTIDE SEQUENCE [LARGE SCALE GENOMIC DNA]</scope>
    <source>
        <strain evidence="3">NBRC 113072</strain>
    </source>
</reference>
<name>A0ABQ6IMB9_9MICO</name>
<dbReference type="EMBL" id="BSUO01000001">
    <property type="protein sequence ID" value="GMA38353.1"/>
    <property type="molecule type" value="Genomic_DNA"/>
</dbReference>
<dbReference type="PROSITE" id="PS51257">
    <property type="entry name" value="PROKAR_LIPOPROTEIN"/>
    <property type="match status" value="1"/>
</dbReference>
<feature type="region of interest" description="Disordered" evidence="1">
    <location>
        <begin position="33"/>
        <end position="66"/>
    </location>
</feature>
<evidence type="ECO:0000313" key="3">
    <source>
        <dbReference type="Proteomes" id="UP001157126"/>
    </source>
</evidence>
<organism evidence="2 3">
    <name type="scientific">Mobilicoccus caccae</name>
    <dbReference type="NCBI Taxonomy" id="1859295"/>
    <lineage>
        <taxon>Bacteria</taxon>
        <taxon>Bacillati</taxon>
        <taxon>Actinomycetota</taxon>
        <taxon>Actinomycetes</taxon>
        <taxon>Micrococcales</taxon>
        <taxon>Dermatophilaceae</taxon>
        <taxon>Mobilicoccus</taxon>
    </lineage>
</organism>
<proteinExistence type="predicted"/>
<evidence type="ECO:0000256" key="1">
    <source>
        <dbReference type="SAM" id="MobiDB-lite"/>
    </source>
</evidence>
<comment type="caution">
    <text evidence="2">The sequence shown here is derived from an EMBL/GenBank/DDBJ whole genome shotgun (WGS) entry which is preliminary data.</text>
</comment>
<keyword evidence="3" id="KW-1185">Reference proteome</keyword>
<accession>A0ABQ6IMB9</accession>
<protein>
    <submittedName>
        <fullName evidence="2">Uncharacterized protein</fullName>
    </submittedName>
</protein>
<evidence type="ECO:0000313" key="2">
    <source>
        <dbReference type="EMBL" id="GMA38353.1"/>
    </source>
</evidence>
<sequence>MREGISMIATRVRLLGRSLTVVGALALASCTQSNPSLEPARSTIPPVGQAGPIEPPPPTLPTDLPSDVSPRVAMAAHFAYWAVLGVQEAACPDEANSCIETFQSLALTERVTPPRELVAVDGIQTDANGTRTTFTITSGNPKQQLLVVGVDSTNTVTSAHLTERPS</sequence>
<gene>
    <name evidence="2" type="ORF">GCM10025883_03980</name>
</gene>
<dbReference type="Proteomes" id="UP001157126">
    <property type="component" value="Unassembled WGS sequence"/>
</dbReference>